<dbReference type="SUPFAM" id="SSF69318">
    <property type="entry name" value="Integrin alpha N-terminal domain"/>
    <property type="match status" value="1"/>
</dbReference>
<evidence type="ECO:0008006" key="3">
    <source>
        <dbReference type="Google" id="ProtNLM"/>
    </source>
</evidence>
<dbReference type="Gene3D" id="2.130.10.130">
    <property type="entry name" value="Integrin alpha, N-terminal"/>
    <property type="match status" value="1"/>
</dbReference>
<evidence type="ECO:0000313" key="2">
    <source>
        <dbReference type="Proteomes" id="UP001432099"/>
    </source>
</evidence>
<sequence length="250" mass="28019">MFIDAVTPPPIEMVIQEEQICTFDRKIGDVTGDGIDDFVYLTGHKKSPDAIYQEGITISVVDGVTNEVTEQVLDLNGGYGSALFLGDFNQDEISDIYVSISSGGSGNINYYYIYSFKDKTPVQLLDYQSLNQLYEWSVRFLDHYQVEVINDTLNQTYELNLSFKNKEFLQKYYDSEGKTREGVEGEVLPLGGLSPIMTPRGKGAYSLLSSQVIIGTAMVDHLGVIEIYLTYQEGKFIPYDMVIGEQGNIK</sequence>
<reference evidence="1" key="1">
    <citation type="journal article" date="2024" name="Int. J. Syst. Evol. Microbiol.">
        <title>Turicibacter faecis sp. nov., isolated from faeces of heart failure mouse model.</title>
        <authorList>
            <person name="Imamura Y."/>
            <person name="Motooka D."/>
            <person name="Nakajima Y."/>
            <person name="Ito S."/>
            <person name="Kitakaze M."/>
            <person name="Iida T."/>
            <person name="Nakamura S."/>
        </authorList>
    </citation>
    <scope>NUCLEOTIDE SEQUENCE</scope>
    <source>
        <strain evidence="1">TC023</strain>
    </source>
</reference>
<dbReference type="EMBL" id="AP028127">
    <property type="protein sequence ID" value="BEH91185.1"/>
    <property type="molecule type" value="Genomic_DNA"/>
</dbReference>
<protein>
    <recommendedName>
        <fullName evidence="3">VCBS repeat-containing protein</fullName>
    </recommendedName>
</protein>
<dbReference type="Proteomes" id="UP001432099">
    <property type="component" value="Chromosome"/>
</dbReference>
<keyword evidence="2" id="KW-1185">Reference proteome</keyword>
<organism evidence="1 2">
    <name type="scientific">Turicibacter faecis</name>
    <dbReference type="NCBI Taxonomy" id="2963365"/>
    <lineage>
        <taxon>Bacteria</taxon>
        <taxon>Bacillati</taxon>
        <taxon>Bacillota</taxon>
        <taxon>Erysipelotrichia</taxon>
        <taxon>Erysipelotrichales</taxon>
        <taxon>Turicibacteraceae</taxon>
        <taxon>Turicibacter</taxon>
    </lineage>
</organism>
<proteinExistence type="predicted"/>
<name>A0ABM8IIX3_9FIRM</name>
<accession>A0ABM8IIX3</accession>
<gene>
    <name evidence="1" type="ORF">T23_12870</name>
</gene>
<dbReference type="InterPro" id="IPR028994">
    <property type="entry name" value="Integrin_alpha_N"/>
</dbReference>
<evidence type="ECO:0000313" key="1">
    <source>
        <dbReference type="EMBL" id="BEH91185.1"/>
    </source>
</evidence>